<evidence type="ECO:0000256" key="1">
    <source>
        <dbReference type="ARBA" id="ARBA00004370"/>
    </source>
</evidence>
<evidence type="ECO:0000256" key="3">
    <source>
        <dbReference type="ARBA" id="ARBA00022989"/>
    </source>
</evidence>
<dbReference type="Gene3D" id="1.20.120.550">
    <property type="entry name" value="Membrane associated eicosanoid/glutathione metabolism-like domain"/>
    <property type="match status" value="1"/>
</dbReference>
<dbReference type="InterPro" id="IPR001129">
    <property type="entry name" value="Membr-assoc_MAPEG"/>
</dbReference>
<evidence type="ECO:0000313" key="6">
    <source>
        <dbReference type="EMBL" id="CAD9409995.1"/>
    </source>
</evidence>
<dbReference type="InterPro" id="IPR023352">
    <property type="entry name" value="MAPEG-like_dom_sf"/>
</dbReference>
<dbReference type="PANTHER" id="PTHR35371:SF1">
    <property type="entry name" value="BLR7753 PROTEIN"/>
    <property type="match status" value="1"/>
</dbReference>
<reference evidence="6" key="1">
    <citation type="submission" date="2021-01" db="EMBL/GenBank/DDBJ databases">
        <authorList>
            <person name="Corre E."/>
            <person name="Pelletier E."/>
            <person name="Niang G."/>
            <person name="Scheremetjew M."/>
            <person name="Finn R."/>
            <person name="Kale V."/>
            <person name="Holt S."/>
            <person name="Cochrane G."/>
            <person name="Meng A."/>
            <person name="Brown T."/>
            <person name="Cohen L."/>
        </authorList>
    </citation>
    <scope>NUCLEOTIDE SEQUENCE</scope>
    <source>
        <strain evidence="6">CCMP1381</strain>
    </source>
</reference>
<evidence type="ECO:0000256" key="5">
    <source>
        <dbReference type="SAM" id="Phobius"/>
    </source>
</evidence>
<dbReference type="GO" id="GO:0016020">
    <property type="term" value="C:membrane"/>
    <property type="evidence" value="ECO:0007669"/>
    <property type="project" value="UniProtKB-SubCell"/>
</dbReference>
<keyword evidence="2 5" id="KW-0812">Transmembrane</keyword>
<gene>
    <name evidence="6" type="ORF">DSPE1174_LOCUS10825</name>
</gene>
<dbReference type="AlphaFoldDB" id="A0A7S2BYE2"/>
<dbReference type="Pfam" id="PF01124">
    <property type="entry name" value="MAPEG"/>
    <property type="match status" value="1"/>
</dbReference>
<keyword evidence="4 5" id="KW-0472">Membrane</keyword>
<name>A0A7S2BYE2_9STRA</name>
<proteinExistence type="predicted"/>
<evidence type="ECO:0000256" key="4">
    <source>
        <dbReference type="ARBA" id="ARBA00023136"/>
    </source>
</evidence>
<dbReference type="PANTHER" id="PTHR35371">
    <property type="entry name" value="INNER MEMBRANE PROTEIN"/>
    <property type="match status" value="1"/>
</dbReference>
<feature type="transmembrane region" description="Helical" evidence="5">
    <location>
        <begin position="34"/>
        <end position="54"/>
    </location>
</feature>
<dbReference type="EMBL" id="HBGS01021090">
    <property type="protein sequence ID" value="CAD9409995.1"/>
    <property type="molecule type" value="Transcribed_RNA"/>
</dbReference>
<comment type="subcellular location">
    <subcellularLocation>
        <location evidence="1">Membrane</location>
    </subcellularLocation>
</comment>
<sequence>MIPVIAAFFGESIVPESLVSTILDLVPFRPTNPYLILVYAVMLVYLPFGLSILYKAQITSGNVDNVNPRKQSEKLSATHPLYARLQGAEKNMQEGFLIFAPALLAAVQAGVPSDTVSLYATFWLVSRVVYVFIYAVQFNQALGALRSMTFVFSLATTTKLMYLAAAM</sequence>
<feature type="transmembrane region" description="Helical" evidence="5">
    <location>
        <begin position="117"/>
        <end position="136"/>
    </location>
</feature>
<dbReference type="SUPFAM" id="SSF161084">
    <property type="entry name" value="MAPEG domain-like"/>
    <property type="match status" value="1"/>
</dbReference>
<feature type="transmembrane region" description="Helical" evidence="5">
    <location>
        <begin position="148"/>
        <end position="165"/>
    </location>
</feature>
<accession>A0A7S2BYE2</accession>
<evidence type="ECO:0000256" key="2">
    <source>
        <dbReference type="ARBA" id="ARBA00022692"/>
    </source>
</evidence>
<protein>
    <submittedName>
        <fullName evidence="6">Uncharacterized protein</fullName>
    </submittedName>
</protein>
<keyword evidence="3 5" id="KW-1133">Transmembrane helix</keyword>
<feature type="transmembrane region" description="Helical" evidence="5">
    <location>
        <begin position="94"/>
        <end position="111"/>
    </location>
</feature>
<organism evidence="6">
    <name type="scientific">Octactis speculum</name>
    <dbReference type="NCBI Taxonomy" id="3111310"/>
    <lineage>
        <taxon>Eukaryota</taxon>
        <taxon>Sar</taxon>
        <taxon>Stramenopiles</taxon>
        <taxon>Ochrophyta</taxon>
        <taxon>Dictyochophyceae</taxon>
        <taxon>Dictyochales</taxon>
        <taxon>Dictyochaceae</taxon>
        <taxon>Octactis</taxon>
    </lineage>
</organism>